<sequence length="380" mass="39939">MAGVNIEDGTPLTPEGVDVTADIGTGAKAAQTSDAAAAKAEAKTVKYSFKGDRGGKPTSNRLSYPHDKVYKDHTDYVKFKFVKYNPPFASLAGTNFLDKNGKDVKKDLTGDEALNLYNNSIGDFVDANLPSILMYMPEDIGASYGAQWGGKGFTNFGSDAMRGAGGLLNSGGFAQTAGTALQALGNTMTRGQALAASTVAGAMNALPGKIGGSVDSNDVLGGIGGVILNPNAELLFSGFELRNFGLSFKMAPRSQKEALVIRDICTTFKRASLPNFGASPGNTVANALKGTKGTAEKNDNRNFIGVPNLCIVEFMKGGDPHPYLTQFKPCAIKEVNITYTPDGQYSTYRDGSPVATGLSLSFVESKLVYSNEISYGGASY</sequence>
<protein>
    <submittedName>
        <fullName evidence="1">Baseplate tail tube cap</fullName>
    </submittedName>
</protein>
<dbReference type="EMBL" id="KX349293">
    <property type="protein sequence ID" value="AOO11952.1"/>
    <property type="molecule type" value="Genomic_DNA"/>
</dbReference>
<evidence type="ECO:0000313" key="2">
    <source>
        <dbReference type="Proteomes" id="UP000226130"/>
    </source>
</evidence>
<dbReference type="Proteomes" id="UP000226130">
    <property type="component" value="Segment"/>
</dbReference>
<gene>
    <name evidence="1" type="ORF">Np200711_005</name>
</gene>
<accession>A0A1D7SEC5</accession>
<reference evidence="1 2" key="1">
    <citation type="journal article" date="2016" name="Environ. Microbiol.">
        <title>Genomic diversification of marine cyanophages into stable ecotypes.</title>
        <authorList>
            <person name="Marston M.F."/>
            <person name="Martiny J.B."/>
        </authorList>
    </citation>
    <scope>NUCLEOTIDE SEQUENCE [LARGE SCALE GENOMIC DNA]</scope>
    <source>
        <strain evidence="1">Np_20_0711</strain>
    </source>
</reference>
<evidence type="ECO:0000313" key="1">
    <source>
        <dbReference type="EMBL" id="AOO11952.1"/>
    </source>
</evidence>
<organism evidence="1 2">
    <name type="scientific">Cyanophage S-RIM44</name>
    <dbReference type="NCBI Taxonomy" id="1278485"/>
    <lineage>
        <taxon>Viruses</taxon>
        <taxon>Duplodnaviria</taxon>
        <taxon>Heunggongvirae</taxon>
        <taxon>Uroviricota</taxon>
        <taxon>Caudoviricetes</taxon>
        <taxon>Pantevenvirales</taxon>
        <taxon>Kyanoviridae</taxon>
        <taxon>Vellamovirus</taxon>
        <taxon>Vellamovirus rhodeisland44</taxon>
    </lineage>
</organism>
<name>A0A1D7SEC5_9CAUD</name>
<proteinExistence type="predicted"/>